<reference evidence="1 2" key="1">
    <citation type="submission" date="2024-01" db="EMBL/GenBank/DDBJ databases">
        <title>Genomic analysis and antimicrobial resistance profiles of Trueperella pyogenes isolated from domestic and wild animals.</title>
        <authorList>
            <person name="Magossi G."/>
            <person name="Gzyl K.E."/>
            <person name="Holman D.B."/>
            <person name="Amat S."/>
        </authorList>
    </citation>
    <scope>NUCLEOTIDE SEQUENCE [LARGE SCALE GENOMIC DNA]</scope>
    <source>
        <strain evidence="1 2">1494</strain>
    </source>
</reference>
<keyword evidence="2" id="KW-1185">Reference proteome</keyword>
<dbReference type="RefSeq" id="WP_367200361.1">
    <property type="nucleotide sequence ID" value="NZ_CP123413.1"/>
</dbReference>
<dbReference type="Proteomes" id="UP001555100">
    <property type="component" value="Unassembled WGS sequence"/>
</dbReference>
<organism evidence="1 2">
    <name type="scientific">Trueperella pyogenes</name>
    <dbReference type="NCBI Taxonomy" id="1661"/>
    <lineage>
        <taxon>Bacteria</taxon>
        <taxon>Bacillati</taxon>
        <taxon>Actinomycetota</taxon>
        <taxon>Actinomycetes</taxon>
        <taxon>Actinomycetales</taxon>
        <taxon>Actinomycetaceae</taxon>
        <taxon>Trueperella</taxon>
    </lineage>
</organism>
<evidence type="ECO:0000313" key="1">
    <source>
        <dbReference type="EMBL" id="MEW6955017.1"/>
    </source>
</evidence>
<dbReference type="EMBL" id="JBAGNM010000009">
    <property type="protein sequence ID" value="MEW6955017.1"/>
    <property type="molecule type" value="Genomic_DNA"/>
</dbReference>
<gene>
    <name evidence="1" type="ORF">V3M73_08290</name>
</gene>
<comment type="caution">
    <text evidence="1">The sequence shown here is derived from an EMBL/GenBank/DDBJ whole genome shotgun (WGS) entry which is preliminary data.</text>
</comment>
<sequence>MAGTSIFVNDLGALFAEFRIRNWDVQLGLLAGVRHSDFGEGKDRLDPRQQIVIAIYRDVCGRYSLELSCVSR</sequence>
<evidence type="ECO:0000313" key="2">
    <source>
        <dbReference type="Proteomes" id="UP001555100"/>
    </source>
</evidence>
<proteinExistence type="predicted"/>
<accession>A0ABV3NCR2</accession>
<protein>
    <submittedName>
        <fullName evidence="1">Uncharacterized protein</fullName>
    </submittedName>
</protein>
<name>A0ABV3NCR2_9ACTO</name>